<keyword evidence="2" id="KW-1185">Reference proteome</keyword>
<dbReference type="EMBL" id="LRBV02000001">
    <property type="status" value="NOT_ANNOTATED_CDS"/>
    <property type="molecule type" value="Genomic_DNA"/>
</dbReference>
<dbReference type="AlphaFoldDB" id="A0A7N2KKF1"/>
<evidence type="ECO:0000313" key="1">
    <source>
        <dbReference type="EnsemblPlants" id="QL01p002188:mrna"/>
    </source>
</evidence>
<proteinExistence type="predicted"/>
<reference evidence="1 2" key="1">
    <citation type="journal article" date="2016" name="G3 (Bethesda)">
        <title>First Draft Assembly and Annotation of the Genome of a California Endemic Oak Quercus lobata Nee (Fagaceae).</title>
        <authorList>
            <person name="Sork V.L."/>
            <person name="Fitz-Gibbon S.T."/>
            <person name="Puiu D."/>
            <person name="Crepeau M."/>
            <person name="Gugger P.F."/>
            <person name="Sherman R."/>
            <person name="Stevens K."/>
            <person name="Langley C.H."/>
            <person name="Pellegrini M."/>
            <person name="Salzberg S.L."/>
        </authorList>
    </citation>
    <scope>NUCLEOTIDE SEQUENCE [LARGE SCALE GENOMIC DNA]</scope>
    <source>
        <strain evidence="1 2">cv. SW786</strain>
    </source>
</reference>
<evidence type="ECO:0000313" key="2">
    <source>
        <dbReference type="Proteomes" id="UP000594261"/>
    </source>
</evidence>
<accession>A0A7N2KKF1</accession>
<dbReference type="InParanoid" id="A0A7N2KKF1"/>
<organism evidence="1 2">
    <name type="scientific">Quercus lobata</name>
    <name type="common">Valley oak</name>
    <dbReference type="NCBI Taxonomy" id="97700"/>
    <lineage>
        <taxon>Eukaryota</taxon>
        <taxon>Viridiplantae</taxon>
        <taxon>Streptophyta</taxon>
        <taxon>Embryophyta</taxon>
        <taxon>Tracheophyta</taxon>
        <taxon>Spermatophyta</taxon>
        <taxon>Magnoliopsida</taxon>
        <taxon>eudicotyledons</taxon>
        <taxon>Gunneridae</taxon>
        <taxon>Pentapetalae</taxon>
        <taxon>rosids</taxon>
        <taxon>fabids</taxon>
        <taxon>Fagales</taxon>
        <taxon>Fagaceae</taxon>
        <taxon>Quercus</taxon>
    </lineage>
</organism>
<dbReference type="Gramene" id="QL01p002188:mrna">
    <property type="protein sequence ID" value="QL01p002188:mrna"/>
    <property type="gene ID" value="QL01p002188"/>
</dbReference>
<dbReference type="EnsemblPlants" id="QL01p002188:mrna">
    <property type="protein sequence ID" value="QL01p002188:mrna"/>
    <property type="gene ID" value="QL01p002188"/>
</dbReference>
<protein>
    <submittedName>
        <fullName evidence="1">Uncharacterized protein</fullName>
    </submittedName>
</protein>
<sequence>MDKDNEIIKLRENYQYLEEYLQQEISKQDSLKNIEILNEMIRRKSDEISNLQIALGVSIAELDTQINGQKYQGRNFGKVFPS</sequence>
<name>A0A7N2KKF1_QUELO</name>
<dbReference type="Proteomes" id="UP000594261">
    <property type="component" value="Chromosome 1"/>
</dbReference>
<reference evidence="1" key="2">
    <citation type="submission" date="2021-01" db="UniProtKB">
        <authorList>
            <consortium name="EnsemblPlants"/>
        </authorList>
    </citation>
    <scope>IDENTIFICATION</scope>
</reference>